<dbReference type="Proteomes" id="UP000614334">
    <property type="component" value="Unassembled WGS sequence"/>
</dbReference>
<dbReference type="PANTHER" id="PTHR37984">
    <property type="entry name" value="PROTEIN CBG26694"/>
    <property type="match status" value="1"/>
</dbReference>
<name>A0A8H7I8E5_9AGAM</name>
<evidence type="ECO:0000256" key="1">
    <source>
        <dbReference type="ARBA" id="ARBA00023268"/>
    </source>
</evidence>
<dbReference type="InterPro" id="IPR043502">
    <property type="entry name" value="DNA/RNA_pol_sf"/>
</dbReference>
<dbReference type="InterPro" id="IPR041577">
    <property type="entry name" value="RT_RNaseH_2"/>
</dbReference>
<dbReference type="Gene3D" id="3.10.10.10">
    <property type="entry name" value="HIV Type 1 Reverse Transcriptase, subunit A, domain 1"/>
    <property type="match status" value="1"/>
</dbReference>
<feature type="domain" description="Reverse transcriptase" evidence="3">
    <location>
        <begin position="122"/>
        <end position="301"/>
    </location>
</feature>
<dbReference type="InterPro" id="IPR041588">
    <property type="entry name" value="Integrase_H2C2"/>
</dbReference>
<dbReference type="InterPro" id="IPR043128">
    <property type="entry name" value="Rev_trsase/Diguanyl_cyclase"/>
</dbReference>
<dbReference type="InterPro" id="IPR000477">
    <property type="entry name" value="RT_dom"/>
</dbReference>
<dbReference type="Gene3D" id="3.30.70.270">
    <property type="match status" value="1"/>
</dbReference>
<evidence type="ECO:0000313" key="4">
    <source>
        <dbReference type="EMBL" id="KAF8753260.1"/>
    </source>
</evidence>
<protein>
    <recommendedName>
        <fullName evidence="3">Reverse transcriptase domain-containing protein</fullName>
    </recommendedName>
</protein>
<dbReference type="Pfam" id="PF00078">
    <property type="entry name" value="RVT_1"/>
    <property type="match status" value="1"/>
</dbReference>
<evidence type="ECO:0000259" key="3">
    <source>
        <dbReference type="PROSITE" id="PS50878"/>
    </source>
</evidence>
<reference evidence="4" key="1">
    <citation type="submission" date="2020-09" db="EMBL/GenBank/DDBJ databases">
        <title>Comparative genome analyses of four rice-infecting Rhizoctonia solani isolates reveal extensive enrichment of homogalacturonan modification genes.</title>
        <authorList>
            <person name="Lee D.-Y."/>
            <person name="Jeon J."/>
            <person name="Kim K.-T."/>
            <person name="Cheong K."/>
            <person name="Song H."/>
            <person name="Choi G."/>
            <person name="Ko J."/>
            <person name="Opiyo S.O."/>
            <person name="Zuo S."/>
            <person name="Madhav S."/>
            <person name="Lee Y.-H."/>
            <person name="Wang G.-L."/>
        </authorList>
    </citation>
    <scope>NUCLEOTIDE SEQUENCE</scope>
    <source>
        <strain evidence="4">AG1-IA B2</strain>
    </source>
</reference>
<gene>
    <name evidence="4" type="ORF">RHS01_06868</name>
</gene>
<dbReference type="CDD" id="cd09274">
    <property type="entry name" value="RNase_HI_RT_Ty3"/>
    <property type="match status" value="1"/>
</dbReference>
<accession>A0A8H7I8E5</accession>
<dbReference type="PROSITE" id="PS50878">
    <property type="entry name" value="RT_POL"/>
    <property type="match status" value="1"/>
</dbReference>
<dbReference type="Pfam" id="PF17921">
    <property type="entry name" value="Integrase_H2C2"/>
    <property type="match status" value="1"/>
</dbReference>
<dbReference type="GO" id="GO:0003824">
    <property type="term" value="F:catalytic activity"/>
    <property type="evidence" value="ECO:0007669"/>
    <property type="project" value="UniProtKB-KW"/>
</dbReference>
<dbReference type="AlphaFoldDB" id="A0A8H7I8E5"/>
<keyword evidence="1" id="KW-0511">Multifunctional enzyme</keyword>
<comment type="caution">
    <text evidence="4">The sequence shown here is derived from an EMBL/GenBank/DDBJ whole genome shotgun (WGS) entry which is preliminary data.</text>
</comment>
<evidence type="ECO:0000256" key="2">
    <source>
        <dbReference type="SAM" id="MobiDB-lite"/>
    </source>
</evidence>
<proteinExistence type="predicted"/>
<dbReference type="Gene3D" id="1.10.340.70">
    <property type="match status" value="1"/>
</dbReference>
<dbReference type="EMBL" id="JACYCF010000013">
    <property type="protein sequence ID" value="KAF8753260.1"/>
    <property type="molecule type" value="Genomic_DNA"/>
</dbReference>
<sequence>MTETFLICNTGSHAAILGLKWLDAHNPEIDWNTRTLSFPHTPPEHVAIAKEEEADPDPLEGVPPKYHQYAKVFGEEEFNKLPPHQHYDIKIELTEEGPLNSPLYSMTDAESATLKDWLRDELKAGKIRPSKSAISSPVMFVPKKDGSRRLVVDYRRLNNRTKKNVYPLPRPDDLMAQLRGAKVFTKLDLRWGYNNVRVKEGDEWKTAFRTKYGLYKSLVMTFGLTNAPASFQHFMNDLFKDLLDVCVIIYLDDILIYSKDDASHTQHIHKVLRRLMENQLFCKASKCTFHVTLVEYLGIIVSDKGFSLDKLKVKAVQEWPTPTKVKESHGQTTAQSGQEGYSLKWETKEQEAFQGLKDAITNAPVLCHADPSKPYFLETDASGAALGSILSQRQEDGRLHPLGFLSESFKGAEQNYDTHDKELLAIIRSFEYWRIFLEGTLHPITVFTDHRNLEYWKESRTFNRRHARWHLLLAGYNFQIVYRPGKQSGKPDALSRRSNHADTPPADQTMLPDPVFANLALVTPEKELQRQIELSLDQDESLEEILQFLQNESKAPPSIKRAFRDYKMEAGLLFYQGRIVVPDVGTLRTDLLRIFHDSPLAGHPGRQRTLELVSRNYYWPGIRADNTGMWTPVKHANVSESPSTDPSHLSL</sequence>
<evidence type="ECO:0000313" key="5">
    <source>
        <dbReference type="Proteomes" id="UP000614334"/>
    </source>
</evidence>
<dbReference type="SUPFAM" id="SSF56672">
    <property type="entry name" value="DNA/RNA polymerases"/>
    <property type="match status" value="1"/>
</dbReference>
<dbReference type="Pfam" id="PF17919">
    <property type="entry name" value="RT_RNaseH_2"/>
    <property type="match status" value="1"/>
</dbReference>
<dbReference type="CDD" id="cd01647">
    <property type="entry name" value="RT_LTR"/>
    <property type="match status" value="1"/>
</dbReference>
<organism evidence="4 5">
    <name type="scientific">Rhizoctonia solani</name>
    <dbReference type="NCBI Taxonomy" id="456999"/>
    <lineage>
        <taxon>Eukaryota</taxon>
        <taxon>Fungi</taxon>
        <taxon>Dikarya</taxon>
        <taxon>Basidiomycota</taxon>
        <taxon>Agaricomycotina</taxon>
        <taxon>Agaricomycetes</taxon>
        <taxon>Cantharellales</taxon>
        <taxon>Ceratobasidiaceae</taxon>
        <taxon>Rhizoctonia</taxon>
    </lineage>
</organism>
<dbReference type="InterPro" id="IPR050951">
    <property type="entry name" value="Retrovirus_Pol_polyprotein"/>
</dbReference>
<dbReference type="PANTHER" id="PTHR37984:SF5">
    <property type="entry name" value="PROTEIN NYNRIN-LIKE"/>
    <property type="match status" value="1"/>
</dbReference>
<feature type="region of interest" description="Disordered" evidence="2">
    <location>
        <begin position="487"/>
        <end position="510"/>
    </location>
</feature>